<feature type="transmembrane region" description="Helical" evidence="1">
    <location>
        <begin position="77"/>
        <end position="97"/>
    </location>
</feature>
<protein>
    <submittedName>
        <fullName evidence="2">Uncharacterized protein</fullName>
    </submittedName>
</protein>
<keyword evidence="2" id="KW-0614">Plasmid</keyword>
<dbReference type="Proteomes" id="UP000218287">
    <property type="component" value="Plasmid Plasmid2 dna"/>
</dbReference>
<dbReference type="OrthoDB" id="485313at2"/>
<keyword evidence="1" id="KW-0812">Transmembrane</keyword>
<accession>A0A1Z4GRE8</accession>
<dbReference type="EMBL" id="AP018176">
    <property type="protein sequence ID" value="BAY20085.1"/>
    <property type="molecule type" value="Genomic_DNA"/>
</dbReference>
<keyword evidence="1" id="KW-0472">Membrane</keyword>
<evidence type="ECO:0000313" key="3">
    <source>
        <dbReference type="Proteomes" id="UP000218287"/>
    </source>
</evidence>
<reference evidence="2 3" key="1">
    <citation type="submission" date="2017-06" db="EMBL/GenBank/DDBJ databases">
        <title>Genome sequencing of cyanobaciteial culture collection at National Institute for Environmental Studies (NIES).</title>
        <authorList>
            <person name="Hirose Y."/>
            <person name="Shimura Y."/>
            <person name="Fujisawa T."/>
            <person name="Nakamura Y."/>
            <person name="Kawachi M."/>
        </authorList>
    </citation>
    <scope>NUCLEOTIDE SEQUENCE [LARGE SCALE GENOMIC DNA]</scope>
    <source>
        <strain evidence="2 3">NIES-21</strain>
        <plasmid evidence="3">Plasmid2 dna</plasmid>
    </source>
</reference>
<evidence type="ECO:0000256" key="1">
    <source>
        <dbReference type="SAM" id="Phobius"/>
    </source>
</evidence>
<dbReference type="AlphaFoldDB" id="A0A1Z4GRE8"/>
<proteinExistence type="predicted"/>
<sequence>MGIILALGVSHFYWSAAATPNSKDRVVTNFLAGTSAMLGLLCAVSEPIGELWEANQSKNQVISQNIQMYEPVEKQQFSGLLILVVVAVLIGIGARWITSAKHTKN</sequence>
<evidence type="ECO:0000313" key="2">
    <source>
        <dbReference type="EMBL" id="BAY20085.1"/>
    </source>
</evidence>
<organism evidence="2 3">
    <name type="scientific">Anabaenopsis circularis NIES-21</name>
    <dbReference type="NCBI Taxonomy" id="1085406"/>
    <lineage>
        <taxon>Bacteria</taxon>
        <taxon>Bacillati</taxon>
        <taxon>Cyanobacteriota</taxon>
        <taxon>Cyanophyceae</taxon>
        <taxon>Nostocales</taxon>
        <taxon>Nodulariaceae</taxon>
        <taxon>Anabaenopsis</taxon>
    </lineage>
</organism>
<keyword evidence="3" id="KW-1185">Reference proteome</keyword>
<name>A0A1Z4GRE8_9CYAN</name>
<gene>
    <name evidence="2" type="ORF">NIES21_59550</name>
</gene>
<keyword evidence="1" id="KW-1133">Transmembrane helix</keyword>
<geneLocation type="plasmid" evidence="3">
    <name>Plasmid2 dna</name>
</geneLocation>